<keyword evidence="3" id="KW-1185">Reference proteome</keyword>
<organism evidence="2 3">
    <name type="scientific">Thalassiosira oceanica</name>
    <name type="common">Marine diatom</name>
    <dbReference type="NCBI Taxonomy" id="159749"/>
    <lineage>
        <taxon>Eukaryota</taxon>
        <taxon>Sar</taxon>
        <taxon>Stramenopiles</taxon>
        <taxon>Ochrophyta</taxon>
        <taxon>Bacillariophyta</taxon>
        <taxon>Coscinodiscophyceae</taxon>
        <taxon>Thalassiosirophycidae</taxon>
        <taxon>Thalassiosirales</taxon>
        <taxon>Thalassiosiraceae</taxon>
        <taxon>Thalassiosira</taxon>
    </lineage>
</organism>
<sequence length="273" mass="30739">MGIPDTDAPKSNSCPTCRCHITAEDNGNSKSQTPIIKNLIDNLHVKCINQHKRDETLRELETKENDPSNSKLQRKILDLDSCGWTGKLCEYKLHAESCLLEKVECKHCGNEQLQGYTRSGYCNQSECNVASARQYLARRKMELAASKENCYMKQRDGMGTNHSGTADLDERVKRACFKVKMLNADTASVSKPVPSHIVRKRDRLLSPRPRSLPERSPAVQQPIQGSTEVASNEDESNNSSSDDRDYSVFIMASVRLLVDKEMAKIRNEFEAQT</sequence>
<comment type="caution">
    <text evidence="2">The sequence shown here is derived from an EMBL/GenBank/DDBJ whole genome shotgun (WGS) entry which is preliminary data.</text>
</comment>
<feature type="compositionally biased region" description="Low complexity" evidence="1">
    <location>
        <begin position="206"/>
        <end position="217"/>
    </location>
</feature>
<feature type="region of interest" description="Disordered" evidence="1">
    <location>
        <begin position="188"/>
        <end position="244"/>
    </location>
</feature>
<feature type="non-terminal residue" evidence="2">
    <location>
        <position position="273"/>
    </location>
</feature>
<dbReference type="EMBL" id="AGNL01044861">
    <property type="protein sequence ID" value="EJK49378.1"/>
    <property type="molecule type" value="Genomic_DNA"/>
</dbReference>
<accession>K0R7G3</accession>
<protein>
    <submittedName>
        <fullName evidence="2">Uncharacterized protein</fullName>
    </submittedName>
</protein>
<dbReference type="AlphaFoldDB" id="K0R7G3"/>
<evidence type="ECO:0000256" key="1">
    <source>
        <dbReference type="SAM" id="MobiDB-lite"/>
    </source>
</evidence>
<gene>
    <name evidence="2" type="ORF">THAOC_31756</name>
</gene>
<evidence type="ECO:0000313" key="2">
    <source>
        <dbReference type="EMBL" id="EJK49378.1"/>
    </source>
</evidence>
<name>K0R7G3_THAOC</name>
<reference evidence="2 3" key="1">
    <citation type="journal article" date="2012" name="Genome Biol.">
        <title>Genome and low-iron response of an oceanic diatom adapted to chronic iron limitation.</title>
        <authorList>
            <person name="Lommer M."/>
            <person name="Specht M."/>
            <person name="Roy A.S."/>
            <person name="Kraemer L."/>
            <person name="Andreson R."/>
            <person name="Gutowska M.A."/>
            <person name="Wolf J."/>
            <person name="Bergner S.V."/>
            <person name="Schilhabel M.B."/>
            <person name="Klostermeier U.C."/>
            <person name="Beiko R.G."/>
            <person name="Rosenstiel P."/>
            <person name="Hippler M."/>
            <person name="Laroche J."/>
        </authorList>
    </citation>
    <scope>NUCLEOTIDE SEQUENCE [LARGE SCALE GENOMIC DNA]</scope>
    <source>
        <strain evidence="2 3">CCMP1005</strain>
    </source>
</reference>
<feature type="compositionally biased region" description="Polar residues" evidence="1">
    <location>
        <begin position="218"/>
        <end position="230"/>
    </location>
</feature>
<evidence type="ECO:0000313" key="3">
    <source>
        <dbReference type="Proteomes" id="UP000266841"/>
    </source>
</evidence>
<dbReference type="Proteomes" id="UP000266841">
    <property type="component" value="Unassembled WGS sequence"/>
</dbReference>
<proteinExistence type="predicted"/>